<organism evidence="2 3">
    <name type="scientific">Oryza sativa subsp. japonica</name>
    <name type="common">Rice</name>
    <dbReference type="NCBI Taxonomy" id="39947"/>
    <lineage>
        <taxon>Eukaryota</taxon>
        <taxon>Viridiplantae</taxon>
        <taxon>Streptophyta</taxon>
        <taxon>Embryophyta</taxon>
        <taxon>Tracheophyta</taxon>
        <taxon>Spermatophyta</taxon>
        <taxon>Magnoliopsida</taxon>
        <taxon>Liliopsida</taxon>
        <taxon>Poales</taxon>
        <taxon>Poaceae</taxon>
        <taxon>BOP clade</taxon>
        <taxon>Oryzoideae</taxon>
        <taxon>Oryzeae</taxon>
        <taxon>Oryzinae</taxon>
        <taxon>Oryza</taxon>
        <taxon>Oryza sativa</taxon>
    </lineage>
</organism>
<dbReference type="Proteomes" id="UP000000763">
    <property type="component" value="Chromosome 6"/>
</dbReference>
<reference evidence="3" key="1">
    <citation type="journal article" date="2005" name="Nature">
        <title>The map-based sequence of the rice genome.</title>
        <authorList>
            <consortium name="International rice genome sequencing project (IRGSP)"/>
            <person name="Matsumoto T."/>
            <person name="Wu J."/>
            <person name="Kanamori H."/>
            <person name="Katayose Y."/>
            <person name="Fujisawa M."/>
            <person name="Namiki N."/>
            <person name="Mizuno H."/>
            <person name="Yamamoto K."/>
            <person name="Antonio B.A."/>
            <person name="Baba T."/>
            <person name="Sakata K."/>
            <person name="Nagamura Y."/>
            <person name="Aoki H."/>
            <person name="Arikawa K."/>
            <person name="Arita K."/>
            <person name="Bito T."/>
            <person name="Chiden Y."/>
            <person name="Fujitsuka N."/>
            <person name="Fukunaka R."/>
            <person name="Hamada M."/>
            <person name="Harada C."/>
            <person name="Hayashi A."/>
            <person name="Hijishita S."/>
            <person name="Honda M."/>
            <person name="Hosokawa S."/>
            <person name="Ichikawa Y."/>
            <person name="Idonuma A."/>
            <person name="Iijima M."/>
            <person name="Ikeda M."/>
            <person name="Ikeno M."/>
            <person name="Ito K."/>
            <person name="Ito S."/>
            <person name="Ito T."/>
            <person name="Ito Y."/>
            <person name="Ito Y."/>
            <person name="Iwabuchi A."/>
            <person name="Kamiya K."/>
            <person name="Karasawa W."/>
            <person name="Kurita K."/>
            <person name="Katagiri S."/>
            <person name="Kikuta A."/>
            <person name="Kobayashi H."/>
            <person name="Kobayashi N."/>
            <person name="Machita K."/>
            <person name="Maehara T."/>
            <person name="Masukawa M."/>
            <person name="Mizubayashi T."/>
            <person name="Mukai Y."/>
            <person name="Nagasaki H."/>
            <person name="Nagata Y."/>
            <person name="Naito S."/>
            <person name="Nakashima M."/>
            <person name="Nakama Y."/>
            <person name="Nakamichi Y."/>
            <person name="Nakamura M."/>
            <person name="Meguro A."/>
            <person name="Negishi M."/>
            <person name="Ohta I."/>
            <person name="Ohta T."/>
            <person name="Okamoto M."/>
            <person name="Ono N."/>
            <person name="Saji S."/>
            <person name="Sakaguchi M."/>
            <person name="Sakai K."/>
            <person name="Shibata M."/>
            <person name="Shimokawa T."/>
            <person name="Song J."/>
            <person name="Takazaki Y."/>
            <person name="Terasawa K."/>
            <person name="Tsugane M."/>
            <person name="Tsuji K."/>
            <person name="Ueda S."/>
            <person name="Waki K."/>
            <person name="Yamagata H."/>
            <person name="Yamamoto M."/>
            <person name="Yamamoto S."/>
            <person name="Yamane H."/>
            <person name="Yoshiki S."/>
            <person name="Yoshihara R."/>
            <person name="Yukawa K."/>
            <person name="Zhong H."/>
            <person name="Yano M."/>
            <person name="Yuan Q."/>
            <person name="Ouyang S."/>
            <person name="Liu J."/>
            <person name="Jones K.M."/>
            <person name="Gansberger K."/>
            <person name="Moffat K."/>
            <person name="Hill J."/>
            <person name="Bera J."/>
            <person name="Fadrosh D."/>
            <person name="Jin S."/>
            <person name="Johri S."/>
            <person name="Kim M."/>
            <person name="Overton L."/>
            <person name="Reardon M."/>
            <person name="Tsitrin T."/>
            <person name="Vuong H."/>
            <person name="Weaver B."/>
            <person name="Ciecko A."/>
            <person name="Tallon L."/>
            <person name="Jackson J."/>
            <person name="Pai G."/>
            <person name="Aken S.V."/>
            <person name="Utterback T."/>
            <person name="Reidmuller S."/>
            <person name="Feldblyum T."/>
            <person name="Hsiao J."/>
            <person name="Zismann V."/>
            <person name="Iobst S."/>
            <person name="de Vazeille A.R."/>
            <person name="Buell C.R."/>
            <person name="Ying K."/>
            <person name="Li Y."/>
            <person name="Lu T."/>
            <person name="Huang Y."/>
            <person name="Zhao Q."/>
            <person name="Feng Q."/>
            <person name="Zhang L."/>
            <person name="Zhu J."/>
            <person name="Weng Q."/>
            <person name="Mu J."/>
            <person name="Lu Y."/>
            <person name="Fan D."/>
            <person name="Liu Y."/>
            <person name="Guan J."/>
            <person name="Zhang Y."/>
            <person name="Yu S."/>
            <person name="Liu X."/>
            <person name="Zhang Y."/>
            <person name="Hong G."/>
            <person name="Han B."/>
            <person name="Choisne N."/>
            <person name="Demange N."/>
            <person name="Orjeda G."/>
            <person name="Samain S."/>
            <person name="Cattolico L."/>
            <person name="Pelletier E."/>
            <person name="Couloux A."/>
            <person name="Segurens B."/>
            <person name="Wincker P."/>
            <person name="D'Hont A."/>
            <person name="Scarpelli C."/>
            <person name="Weissenbach J."/>
            <person name="Salanoubat M."/>
            <person name="Quetier F."/>
            <person name="Yu Y."/>
            <person name="Kim H.R."/>
            <person name="Rambo T."/>
            <person name="Currie J."/>
            <person name="Collura K."/>
            <person name="Luo M."/>
            <person name="Yang T."/>
            <person name="Ammiraju J.S.S."/>
            <person name="Engler F."/>
            <person name="Soderlund C."/>
            <person name="Wing R.A."/>
            <person name="Palmer L.E."/>
            <person name="de la Bastide M."/>
            <person name="Spiegel L."/>
            <person name="Nascimento L."/>
            <person name="Zutavern T."/>
            <person name="O'Shaughnessy A."/>
            <person name="Dike S."/>
            <person name="Dedhia N."/>
            <person name="Preston R."/>
            <person name="Balija V."/>
            <person name="McCombie W.R."/>
            <person name="Chow T."/>
            <person name="Chen H."/>
            <person name="Chung M."/>
            <person name="Chen C."/>
            <person name="Shaw J."/>
            <person name="Wu H."/>
            <person name="Hsiao K."/>
            <person name="Chao Y."/>
            <person name="Chu M."/>
            <person name="Cheng C."/>
            <person name="Hour A."/>
            <person name="Lee P."/>
            <person name="Lin S."/>
            <person name="Lin Y."/>
            <person name="Liou J."/>
            <person name="Liu S."/>
            <person name="Hsing Y."/>
            <person name="Raghuvanshi S."/>
            <person name="Mohanty A."/>
            <person name="Bharti A.K."/>
            <person name="Gaur A."/>
            <person name="Gupta V."/>
            <person name="Kumar D."/>
            <person name="Ravi V."/>
            <person name="Vij S."/>
            <person name="Kapur A."/>
            <person name="Khurana P."/>
            <person name="Khurana P."/>
            <person name="Khurana J.P."/>
            <person name="Tyagi A.K."/>
            <person name="Gaikwad K."/>
            <person name="Singh A."/>
            <person name="Dalal V."/>
            <person name="Srivastava S."/>
            <person name="Dixit A."/>
            <person name="Pal A.K."/>
            <person name="Ghazi I.A."/>
            <person name="Yadav M."/>
            <person name="Pandit A."/>
            <person name="Bhargava A."/>
            <person name="Sureshbabu K."/>
            <person name="Batra K."/>
            <person name="Sharma T.R."/>
            <person name="Mohapatra T."/>
            <person name="Singh N.K."/>
            <person name="Messing J."/>
            <person name="Nelson A.B."/>
            <person name="Fuks G."/>
            <person name="Kavchok S."/>
            <person name="Keizer G."/>
            <person name="Linton E."/>
            <person name="Llaca V."/>
            <person name="Song R."/>
            <person name="Tanyolac B."/>
            <person name="Young S."/>
            <person name="Ho-Il K."/>
            <person name="Hahn J.H."/>
            <person name="Sangsakoo G."/>
            <person name="Vanavichit A."/>
            <person name="de Mattos Luiz.A.T."/>
            <person name="Zimmer P.D."/>
            <person name="Malone G."/>
            <person name="Dellagostin O."/>
            <person name="de Oliveira A.C."/>
            <person name="Bevan M."/>
            <person name="Bancroft I."/>
            <person name="Minx P."/>
            <person name="Cordum H."/>
            <person name="Wilson R."/>
            <person name="Cheng Z."/>
            <person name="Jin W."/>
            <person name="Jiang J."/>
            <person name="Leong S.A."/>
            <person name="Iwama H."/>
            <person name="Gojobori T."/>
            <person name="Itoh T."/>
            <person name="Niimura Y."/>
            <person name="Fujii Y."/>
            <person name="Habara T."/>
            <person name="Sakai H."/>
            <person name="Sato Y."/>
            <person name="Wilson G."/>
            <person name="Kumar K."/>
            <person name="McCouch S."/>
            <person name="Juretic N."/>
            <person name="Hoen D."/>
            <person name="Wright S."/>
            <person name="Bruskiewich R."/>
            <person name="Bureau T."/>
            <person name="Miyao A."/>
            <person name="Hirochika H."/>
            <person name="Nishikawa T."/>
            <person name="Kadowaki K."/>
            <person name="Sugiura M."/>
            <person name="Burr B."/>
            <person name="Sasaki T."/>
        </authorList>
    </citation>
    <scope>NUCLEOTIDE SEQUENCE [LARGE SCALE GENOMIC DNA]</scope>
    <source>
        <strain evidence="3">cv. Nipponbare</strain>
    </source>
</reference>
<gene>
    <name evidence="2" type="primary">P0542E10.13</name>
</gene>
<evidence type="ECO:0000313" key="2">
    <source>
        <dbReference type="EMBL" id="BAD68347.1"/>
    </source>
</evidence>
<dbReference type="AlphaFoldDB" id="Q5VQC8"/>
<feature type="region of interest" description="Disordered" evidence="1">
    <location>
        <begin position="158"/>
        <end position="199"/>
    </location>
</feature>
<reference evidence="3" key="2">
    <citation type="journal article" date="2008" name="Nucleic Acids Res.">
        <title>The rice annotation project database (RAP-DB): 2008 update.</title>
        <authorList>
            <consortium name="The rice annotation project (RAP)"/>
        </authorList>
    </citation>
    <scope>GENOME REANNOTATION</scope>
    <source>
        <strain evidence="3">cv. Nipponbare</strain>
    </source>
</reference>
<evidence type="ECO:0000256" key="1">
    <source>
        <dbReference type="SAM" id="MobiDB-lite"/>
    </source>
</evidence>
<proteinExistence type="predicted"/>
<accession>Q5VQC8</accession>
<protein>
    <submittedName>
        <fullName evidence="2">Uncharacterized protein</fullName>
    </submittedName>
</protein>
<name>Q5VQC8_ORYSJ</name>
<dbReference type="EMBL" id="AP003456">
    <property type="protein sequence ID" value="BAD68347.1"/>
    <property type="molecule type" value="Genomic_DNA"/>
</dbReference>
<sequence>MLNSGLPQLRSAQAGCFGSSPARAPDVLRLPASPQPVAALATRRRRRASLPPPAPFLSQAMSRAQHGSNEASGCYGVGARLPARHLRRGLARRAAAAAQQADGHRRGHGPRLRQCSFFLHAFFLHCRFFLRNRKPFRFHLNKTASSPPKISKLPHLFASSPSCQKPHPTILTRRSVPRRSSTITSGSPSPSARETGLGV</sequence>
<feature type="compositionally biased region" description="Low complexity" evidence="1">
    <location>
        <begin position="178"/>
        <end position="191"/>
    </location>
</feature>
<evidence type="ECO:0000313" key="3">
    <source>
        <dbReference type="Proteomes" id="UP000000763"/>
    </source>
</evidence>